<feature type="region of interest" description="Disordered" evidence="1">
    <location>
        <begin position="33"/>
        <end position="591"/>
    </location>
</feature>
<dbReference type="SUPFAM" id="SSF55753">
    <property type="entry name" value="Actin depolymerizing proteins"/>
    <property type="match status" value="3"/>
</dbReference>
<feature type="compositionally biased region" description="Polar residues" evidence="1">
    <location>
        <begin position="205"/>
        <end position="217"/>
    </location>
</feature>
<dbReference type="InterPro" id="IPR007122">
    <property type="entry name" value="Villin/Gelsolin"/>
</dbReference>
<proteinExistence type="predicted"/>
<feature type="compositionally biased region" description="Low complexity" evidence="1">
    <location>
        <begin position="1101"/>
        <end position="1130"/>
    </location>
</feature>
<feature type="compositionally biased region" description="Basic residues" evidence="1">
    <location>
        <begin position="927"/>
        <end position="940"/>
    </location>
</feature>
<feature type="compositionally biased region" description="Basic and acidic residues" evidence="1">
    <location>
        <begin position="944"/>
        <end position="957"/>
    </location>
</feature>
<name>A0A9W8ZKT8_9PLEO</name>
<dbReference type="GO" id="GO:0005546">
    <property type="term" value="F:phosphatidylinositol-4,5-bisphosphate binding"/>
    <property type="evidence" value="ECO:0007669"/>
    <property type="project" value="TreeGrafter"/>
</dbReference>
<feature type="compositionally biased region" description="Basic and acidic residues" evidence="1">
    <location>
        <begin position="606"/>
        <end position="624"/>
    </location>
</feature>
<feature type="compositionally biased region" description="Low complexity" evidence="1">
    <location>
        <begin position="895"/>
        <end position="910"/>
    </location>
</feature>
<gene>
    <name evidence="4" type="ORF">N0V91_002162</name>
</gene>
<feature type="compositionally biased region" description="Basic and acidic residues" evidence="1">
    <location>
        <begin position="865"/>
        <end position="877"/>
    </location>
</feature>
<dbReference type="PANTHER" id="PTHR11977:SF133">
    <property type="entry name" value="DUF4045 DOMAIN-CONTAINING PROTEIN"/>
    <property type="match status" value="1"/>
</dbReference>
<dbReference type="Pfam" id="PF25480">
    <property type="entry name" value="DUF7904"/>
    <property type="match status" value="1"/>
</dbReference>
<dbReference type="GO" id="GO:0015629">
    <property type="term" value="C:actin cytoskeleton"/>
    <property type="evidence" value="ECO:0007669"/>
    <property type="project" value="TreeGrafter"/>
</dbReference>
<feature type="compositionally biased region" description="Polar residues" evidence="1">
    <location>
        <begin position="140"/>
        <end position="157"/>
    </location>
</feature>
<feature type="compositionally biased region" description="Basic and acidic residues" evidence="1">
    <location>
        <begin position="1275"/>
        <end position="1285"/>
    </location>
</feature>
<dbReference type="GO" id="GO:0051015">
    <property type="term" value="F:actin filament binding"/>
    <property type="evidence" value="ECO:0007669"/>
    <property type="project" value="InterPro"/>
</dbReference>
<feature type="compositionally biased region" description="Basic and acidic residues" evidence="1">
    <location>
        <begin position="843"/>
        <end position="857"/>
    </location>
</feature>
<dbReference type="Gene3D" id="3.40.20.10">
    <property type="entry name" value="Severin"/>
    <property type="match status" value="3"/>
</dbReference>
<dbReference type="Proteomes" id="UP001140510">
    <property type="component" value="Unassembled WGS sequence"/>
</dbReference>
<sequence length="1767" mass="190095">MSEEVNPQEFARRIRQLGEQTIGDKKLEEELIQGRSERLARRAERARSISPEKPATPRQVQEKPVAMSPPPAQDEAAAREESLQQLTSPSVPSTDDSEPQKPATSAAALGRSGTLSWKQRPQSGSIRRPLSVAARPGSRDASTPSSPERPLSRTQIAASLGAKDPAYFRQSAESGRGVAAYRKNEDDNASDTGSIGRRQLPGMSRDSTISRGSTTSNKEPELASPPTESTPSSRPTSRGGSMRGSTAMSNRFSAATSISGGETDAAATRSPLPTLESQKFAPPSEQGTTGESGENAGATRGLHMSPTQGRMSPERERSVSPTKGMGGFVLSASMKRSDSVSKRWSTQTPPPLNRNSSTLSNRASAMSGFGSLSQMERPSSLSRGESADTPSRPQSSSSNTTMRGLGIDVAPKDDFVRPALPNRHSRSKSVHSTFSNRDPSDDGDSRPSSPHKRFSPSKSSWLENAINKPDSPKPLAPASPSQPAWMAELNRAKQQRGSMDLGKGSPLGTPFGEHSGSRPASPLKDVQLRPASLRKQTLDSPKLESPKLDALKFESSKFDPFAKEEPQKASPALKPAAEIKPSSPLKEEAKPFEEVKNVEGVIRTEKVAPVETEPAKTEPIKIEPETPVEPPQKETEAAPSPAPKKSVLSRFPPATTSKPDTPPKKDFRAGLKSRQVPSSGSPKLQSEAQNELANVFGKLRKAETKNFVAPDVFKANIVGGKNALNITGGPKPTVRRDEFRESLKEKRSSMLEKAQEEGSVLKRSESISKPAEVPEAIAIRGRLDRSKSISKFPVIPKEEEKKPVPEALARKKSLRNIERPNLELKEKEDKPVPEPLARRKSLRGAERPSPDLKDDKPSSPAPLFAKKDNSKPNKLADRFNPALAGMLARGPPPLASERSTSSAGESSPSRPAKEEPTGPAPELTHMTKGRARGPKRRTPAAKKSASEPEKAPEKVPEKVNATVAAAPLVKPRQILPSSEPPKANGTSEESSTTSKPPRESIGEKPLTPAKPRQISAKFDKAPTPEIAKKPSSIELNRRVSGTLSLSKQSPRPESPLGRVSGVPPESIGTPKTASPVVPKKSERVASGNFSAAQPSPKPAESIRSPSITSITSTKPASPSPSVTSSRFSRPLPTPPPKESPKPAVLKEIPAPNAEASPAKIEPSPQKSGFSSVKAATALWGRQSEPSSPAPVRTRSPIKLPTQADEKAAMKDAGLVRLPEAEAKPGALQHTVSPPARPESFSSKPLPPAPLQTKAKPAGLGFSLGGFGGFGGAASRSRESSPRLSKDLPMSPPRSAGMPQPNTPKSPPAPAAPKHDGMFAEFFDEAPMTEGQLPESIDTVQVLHSPPFDLGPPGKVRTQKSEFYEITGDGKMLSVATHEQHMLFQDSMYICTHVYTDSKGLKNTDVYLWAGNGVAESNIEDAQLFASSHAKQKQARILVLRQGNEPPNFFDALGGIVITRRGTNPASKEFMLCGRRHLGHLAFDEVDFALKSFCSAFVYLISTASGKVYLWKGRGCSAEELSGARLMGMDLAPTGDFQEIDEGSEPQHLINVFPPPTHKGPAIPRSADHWRYKATSDRYRARLYKIDQQQEASGGWGQSLQVGSFFANLRRSSFAQSLSPTSTGALAEHGPQTPVTPKSPLPPGITTKIVEIMPFCQRDLEPEYIYVLDAFFEMYIIVGALARSQAPAFSTALMFAQEYGILAVSEEDRPFMPVTTIVLEGVPRDMKAVFRHWNDGLIPTAELMSGSLKRGKSLRIVGLEKAIQATRR</sequence>
<dbReference type="GO" id="GO:0051016">
    <property type="term" value="P:barbed-end actin filament capping"/>
    <property type="evidence" value="ECO:0007669"/>
    <property type="project" value="TreeGrafter"/>
</dbReference>
<dbReference type="GO" id="GO:0051014">
    <property type="term" value="P:actin filament severing"/>
    <property type="evidence" value="ECO:0007669"/>
    <property type="project" value="TreeGrafter"/>
</dbReference>
<feature type="compositionally biased region" description="Low complexity" evidence="1">
    <location>
        <begin position="224"/>
        <end position="246"/>
    </location>
</feature>
<dbReference type="SMART" id="SM00262">
    <property type="entry name" value="GEL"/>
    <property type="match status" value="2"/>
</dbReference>
<feature type="domain" description="DUF7904" evidence="3">
    <location>
        <begin position="1362"/>
        <end position="1460"/>
    </location>
</feature>
<feature type="compositionally biased region" description="Basic and acidic residues" evidence="1">
    <location>
        <begin position="734"/>
        <end position="766"/>
    </location>
</feature>
<comment type="caution">
    <text evidence="4">The sequence shown here is derived from an EMBL/GenBank/DDBJ whole genome shotgun (WGS) entry which is preliminary data.</text>
</comment>
<evidence type="ECO:0000313" key="5">
    <source>
        <dbReference type="Proteomes" id="UP001140510"/>
    </source>
</evidence>
<evidence type="ECO:0000313" key="4">
    <source>
        <dbReference type="EMBL" id="KAJ4410153.1"/>
    </source>
</evidence>
<feature type="compositionally biased region" description="Basic and acidic residues" evidence="1">
    <location>
        <begin position="541"/>
        <end position="567"/>
    </location>
</feature>
<feature type="compositionally biased region" description="Polar residues" evidence="1">
    <location>
        <begin position="1039"/>
        <end position="1051"/>
    </location>
</feature>
<evidence type="ECO:0000259" key="2">
    <source>
        <dbReference type="Pfam" id="PF13254"/>
    </source>
</evidence>
<feature type="compositionally biased region" description="Polar residues" evidence="1">
    <location>
        <begin position="247"/>
        <end position="260"/>
    </location>
</feature>
<feature type="compositionally biased region" description="Basic and acidic residues" evidence="1">
    <location>
        <begin position="1017"/>
        <end position="1028"/>
    </location>
</feature>
<dbReference type="InterPro" id="IPR057226">
    <property type="entry name" value="DUF7904"/>
</dbReference>
<feature type="compositionally biased region" description="Polar residues" evidence="1">
    <location>
        <begin position="113"/>
        <end position="125"/>
    </location>
</feature>
<dbReference type="Pfam" id="PF13254">
    <property type="entry name" value="DUF4045"/>
    <property type="match status" value="1"/>
</dbReference>
<evidence type="ECO:0000259" key="3">
    <source>
        <dbReference type="Pfam" id="PF25480"/>
    </source>
</evidence>
<feature type="region of interest" description="Disordered" evidence="1">
    <location>
        <begin position="721"/>
        <end position="1315"/>
    </location>
</feature>
<feature type="compositionally biased region" description="Pro residues" evidence="1">
    <location>
        <begin position="1300"/>
        <end position="1310"/>
    </location>
</feature>
<organism evidence="4 5">
    <name type="scientific">Didymella pomorum</name>
    <dbReference type="NCBI Taxonomy" id="749634"/>
    <lineage>
        <taxon>Eukaryota</taxon>
        <taxon>Fungi</taxon>
        <taxon>Dikarya</taxon>
        <taxon>Ascomycota</taxon>
        <taxon>Pezizomycotina</taxon>
        <taxon>Dothideomycetes</taxon>
        <taxon>Pleosporomycetidae</taxon>
        <taxon>Pleosporales</taxon>
        <taxon>Pleosporineae</taxon>
        <taxon>Didymellaceae</taxon>
        <taxon>Didymella</taxon>
    </lineage>
</organism>
<evidence type="ECO:0000256" key="1">
    <source>
        <dbReference type="SAM" id="MobiDB-lite"/>
    </source>
</evidence>
<protein>
    <recommendedName>
        <fullName evidence="6">DUF4045 domain-containing protein</fullName>
    </recommendedName>
</protein>
<feature type="compositionally biased region" description="Polar residues" evidence="1">
    <location>
        <begin position="342"/>
        <end position="402"/>
    </location>
</feature>
<reference evidence="4" key="1">
    <citation type="submission" date="2022-10" db="EMBL/GenBank/DDBJ databases">
        <title>Tapping the CABI collections for fungal endophytes: first genome assemblies for Collariella, Neodidymelliopsis, Ascochyta clinopodiicola, Didymella pomorum, Didymosphaeria variabile, Neocosmospora piperis and Neocucurbitaria cava.</title>
        <authorList>
            <person name="Hill R."/>
        </authorList>
    </citation>
    <scope>NUCLEOTIDE SEQUENCE</scope>
    <source>
        <strain evidence="4">IMI 355091</strain>
    </source>
</reference>
<feature type="region of interest" description="Disordered" evidence="1">
    <location>
        <begin position="606"/>
        <end position="688"/>
    </location>
</feature>
<dbReference type="PANTHER" id="PTHR11977">
    <property type="entry name" value="VILLIN"/>
    <property type="match status" value="1"/>
</dbReference>
<dbReference type="InterPro" id="IPR029006">
    <property type="entry name" value="ADF-H/Gelsolin-like_dom_sf"/>
</dbReference>
<dbReference type="EMBL" id="JAPEVA010000009">
    <property type="protein sequence ID" value="KAJ4410153.1"/>
    <property type="molecule type" value="Genomic_DNA"/>
</dbReference>
<feature type="compositionally biased region" description="Basic and acidic residues" evidence="1">
    <location>
        <begin position="35"/>
        <end position="47"/>
    </location>
</feature>
<dbReference type="InterPro" id="IPR025118">
    <property type="entry name" value="DUF4045"/>
</dbReference>
<feature type="compositionally biased region" description="Gly residues" evidence="1">
    <location>
        <begin position="1261"/>
        <end position="1271"/>
    </location>
</feature>
<keyword evidence="5" id="KW-1185">Reference proteome</keyword>
<evidence type="ECO:0008006" key="6">
    <source>
        <dbReference type="Google" id="ProtNLM"/>
    </source>
</evidence>
<feature type="region of interest" description="Disordered" evidence="1">
    <location>
        <begin position="1619"/>
        <end position="1640"/>
    </location>
</feature>
<dbReference type="GO" id="GO:0005737">
    <property type="term" value="C:cytoplasm"/>
    <property type="evidence" value="ECO:0007669"/>
    <property type="project" value="TreeGrafter"/>
</dbReference>
<feature type="compositionally biased region" description="Basic and acidic residues" evidence="1">
    <location>
        <begin position="815"/>
        <end position="832"/>
    </location>
</feature>
<feature type="compositionally biased region" description="Polar residues" evidence="1">
    <location>
        <begin position="675"/>
        <end position="688"/>
    </location>
</feature>
<feature type="compositionally biased region" description="Polar residues" evidence="1">
    <location>
        <begin position="83"/>
        <end position="94"/>
    </location>
</feature>
<feature type="domain" description="DUF4045" evidence="2">
    <location>
        <begin position="8"/>
        <end position="750"/>
    </location>
</feature>
<accession>A0A9W8ZKT8</accession>
<dbReference type="GO" id="GO:0008154">
    <property type="term" value="P:actin polymerization or depolymerization"/>
    <property type="evidence" value="ECO:0007669"/>
    <property type="project" value="TreeGrafter"/>
</dbReference>
<dbReference type="OrthoDB" id="6375767at2759"/>